<evidence type="ECO:0000256" key="3">
    <source>
        <dbReference type="ARBA" id="ARBA00007746"/>
    </source>
</evidence>
<dbReference type="Proteomes" id="UP001497623">
    <property type="component" value="Unassembled WGS sequence"/>
</dbReference>
<dbReference type="Gene3D" id="3.30.160.60">
    <property type="entry name" value="Classic Zinc Finger"/>
    <property type="match status" value="4"/>
</dbReference>
<sequence>MDDQQTRENSYSENLDVDLLIKDEPIIAESQEGNLLKESSHVTLLRKSRVSANKSLSKVMKNSIKNEVVSMKEEERIEDLKNKIFTKKNYVDCPYEKCIMKIFIDHIEKHLLDHESNSVIVQKKKKMCCFLCVECGCKHKTFYSLSQHIFSHFNSKYHELPKRKIYSQQVNKICYQDVSDSDGECQPNSLLKGITYDQSVIKDRKLKSVLCNTCGKICKDRKHYDMHMKNFHEELSCESCERLFRGNVSLKTHVNRYCGKKYEYNTDTSLHMKRIHKEYKTETKKRLKSICNICGKLLLPSSLQYHMKTHSSTEIHYCNQCDYQSYTKVNVSKHWRRTHSNFKPVNCQICEKVLKNVDTLSRHMRYCHSSTSAEKTYLCAICAKAFKHSKHLTRHQLIHSGEKPYGCTLCDYRTNQRSNVTIHMKSHKKIISKENEPI</sequence>
<dbReference type="FunFam" id="3.30.160.60:FF:000045">
    <property type="entry name" value="ZFP69 zinc finger protein B"/>
    <property type="match status" value="1"/>
</dbReference>
<keyword evidence="10" id="KW-0539">Nucleus</keyword>
<dbReference type="SUPFAM" id="SSF57667">
    <property type="entry name" value="beta-beta-alpha zinc fingers"/>
    <property type="match status" value="2"/>
</dbReference>
<comment type="function">
    <text evidence="1">Gap class segmentation protein that controls development of head structures.</text>
</comment>
<evidence type="ECO:0000259" key="12">
    <source>
        <dbReference type="PROSITE" id="PS50157"/>
    </source>
</evidence>
<keyword evidence="14" id="KW-1185">Reference proteome</keyword>
<reference evidence="13 14" key="1">
    <citation type="submission" date="2024-05" db="EMBL/GenBank/DDBJ databases">
        <authorList>
            <person name="Wallberg A."/>
        </authorList>
    </citation>
    <scope>NUCLEOTIDE SEQUENCE [LARGE SCALE GENOMIC DNA]</scope>
</reference>
<evidence type="ECO:0000256" key="2">
    <source>
        <dbReference type="ARBA" id="ARBA00004123"/>
    </source>
</evidence>
<accession>A0AAV2QQ91</accession>
<evidence type="ECO:0000256" key="11">
    <source>
        <dbReference type="PROSITE-ProRule" id="PRU00042"/>
    </source>
</evidence>
<dbReference type="SMART" id="SM00355">
    <property type="entry name" value="ZnF_C2H2"/>
    <property type="match status" value="8"/>
</dbReference>
<dbReference type="InterPro" id="IPR036236">
    <property type="entry name" value="Znf_C2H2_sf"/>
</dbReference>
<evidence type="ECO:0000313" key="13">
    <source>
        <dbReference type="EMBL" id="CAL4093594.1"/>
    </source>
</evidence>
<dbReference type="AlphaFoldDB" id="A0AAV2QQ91"/>
<feature type="domain" description="C2H2-type" evidence="12">
    <location>
        <begin position="345"/>
        <end position="373"/>
    </location>
</feature>
<keyword evidence="6" id="KW-0677">Repeat</keyword>
<keyword evidence="7 11" id="KW-0863">Zinc-finger</keyword>
<dbReference type="PROSITE" id="PS00028">
    <property type="entry name" value="ZINC_FINGER_C2H2_1"/>
    <property type="match status" value="2"/>
</dbReference>
<dbReference type="GO" id="GO:0003677">
    <property type="term" value="F:DNA binding"/>
    <property type="evidence" value="ECO:0007669"/>
    <property type="project" value="UniProtKB-KW"/>
</dbReference>
<dbReference type="InterPro" id="IPR013087">
    <property type="entry name" value="Znf_C2H2_type"/>
</dbReference>
<keyword evidence="8" id="KW-0862">Zinc</keyword>
<comment type="subcellular location">
    <subcellularLocation>
        <location evidence="2">Nucleus</location>
    </subcellularLocation>
</comment>
<dbReference type="Pfam" id="PF00096">
    <property type="entry name" value="zf-C2H2"/>
    <property type="match status" value="2"/>
</dbReference>
<evidence type="ECO:0000256" key="6">
    <source>
        <dbReference type="ARBA" id="ARBA00022737"/>
    </source>
</evidence>
<gene>
    <name evidence="13" type="ORF">MNOR_LOCUS14911</name>
</gene>
<protein>
    <recommendedName>
        <fullName evidence="4">Protein hunchback</fullName>
    </recommendedName>
</protein>
<comment type="similarity">
    <text evidence="3">Belongs to the hunchback C2H2-type zinc-finger protein family.</text>
</comment>
<comment type="caution">
    <text evidence="13">The sequence shown here is derived from an EMBL/GenBank/DDBJ whole genome shotgun (WGS) entry which is preliminary data.</text>
</comment>
<dbReference type="PROSITE" id="PS50157">
    <property type="entry name" value="ZINC_FINGER_C2H2_2"/>
    <property type="match status" value="4"/>
</dbReference>
<evidence type="ECO:0000256" key="7">
    <source>
        <dbReference type="ARBA" id="ARBA00022771"/>
    </source>
</evidence>
<keyword evidence="9" id="KW-0238">DNA-binding</keyword>
<evidence type="ECO:0000313" key="14">
    <source>
        <dbReference type="Proteomes" id="UP001497623"/>
    </source>
</evidence>
<feature type="domain" description="C2H2-type" evidence="12">
    <location>
        <begin position="316"/>
        <end position="344"/>
    </location>
</feature>
<organism evidence="13 14">
    <name type="scientific">Meganyctiphanes norvegica</name>
    <name type="common">Northern krill</name>
    <name type="synonym">Thysanopoda norvegica</name>
    <dbReference type="NCBI Taxonomy" id="48144"/>
    <lineage>
        <taxon>Eukaryota</taxon>
        <taxon>Metazoa</taxon>
        <taxon>Ecdysozoa</taxon>
        <taxon>Arthropoda</taxon>
        <taxon>Crustacea</taxon>
        <taxon>Multicrustacea</taxon>
        <taxon>Malacostraca</taxon>
        <taxon>Eumalacostraca</taxon>
        <taxon>Eucarida</taxon>
        <taxon>Euphausiacea</taxon>
        <taxon>Euphausiidae</taxon>
        <taxon>Meganyctiphanes</taxon>
    </lineage>
</organism>
<feature type="domain" description="C2H2-type" evidence="12">
    <location>
        <begin position="377"/>
        <end position="404"/>
    </location>
</feature>
<evidence type="ECO:0000256" key="4">
    <source>
        <dbReference type="ARBA" id="ARBA00013638"/>
    </source>
</evidence>
<evidence type="ECO:0000256" key="5">
    <source>
        <dbReference type="ARBA" id="ARBA00022723"/>
    </source>
</evidence>
<evidence type="ECO:0000256" key="10">
    <source>
        <dbReference type="ARBA" id="ARBA00023242"/>
    </source>
</evidence>
<proteinExistence type="inferred from homology"/>
<dbReference type="FunFam" id="3.30.160.60:FF:000123">
    <property type="entry name" value="transcriptional repressor CTCF isoform X1"/>
    <property type="match status" value="1"/>
</dbReference>
<keyword evidence="5" id="KW-0479">Metal-binding</keyword>
<dbReference type="InterPro" id="IPR050888">
    <property type="entry name" value="ZnF_C2H2-type_TF"/>
</dbReference>
<dbReference type="EMBL" id="CAXKWB010009134">
    <property type="protein sequence ID" value="CAL4093594.1"/>
    <property type="molecule type" value="Genomic_DNA"/>
</dbReference>
<dbReference type="GO" id="GO:0005634">
    <property type="term" value="C:nucleus"/>
    <property type="evidence" value="ECO:0007669"/>
    <property type="project" value="UniProtKB-SubCell"/>
</dbReference>
<evidence type="ECO:0000256" key="1">
    <source>
        <dbReference type="ARBA" id="ARBA00003983"/>
    </source>
</evidence>
<name>A0AAV2QQ91_MEGNR</name>
<feature type="domain" description="C2H2-type" evidence="12">
    <location>
        <begin position="235"/>
        <end position="262"/>
    </location>
</feature>
<evidence type="ECO:0000256" key="8">
    <source>
        <dbReference type="ARBA" id="ARBA00022833"/>
    </source>
</evidence>
<dbReference type="GO" id="GO:0008270">
    <property type="term" value="F:zinc ion binding"/>
    <property type="evidence" value="ECO:0007669"/>
    <property type="project" value="UniProtKB-KW"/>
</dbReference>
<evidence type="ECO:0000256" key="9">
    <source>
        <dbReference type="ARBA" id="ARBA00023125"/>
    </source>
</evidence>
<dbReference type="PANTHER" id="PTHR24406">
    <property type="entry name" value="TRANSCRIPTIONAL REPRESSOR CTCFL-RELATED"/>
    <property type="match status" value="1"/>
</dbReference>